<organism evidence="2 3">
    <name type="scientific">Coniochaeta hoffmannii</name>
    <dbReference type="NCBI Taxonomy" id="91930"/>
    <lineage>
        <taxon>Eukaryota</taxon>
        <taxon>Fungi</taxon>
        <taxon>Dikarya</taxon>
        <taxon>Ascomycota</taxon>
        <taxon>Pezizomycotina</taxon>
        <taxon>Sordariomycetes</taxon>
        <taxon>Sordariomycetidae</taxon>
        <taxon>Coniochaetales</taxon>
        <taxon>Coniochaetaceae</taxon>
        <taxon>Coniochaeta</taxon>
    </lineage>
</organism>
<evidence type="ECO:0000313" key="3">
    <source>
        <dbReference type="Proteomes" id="UP001174691"/>
    </source>
</evidence>
<feature type="compositionally biased region" description="Pro residues" evidence="1">
    <location>
        <begin position="20"/>
        <end position="32"/>
    </location>
</feature>
<dbReference type="AlphaFoldDB" id="A0AA38SFA5"/>
<comment type="caution">
    <text evidence="2">The sequence shown here is derived from an EMBL/GenBank/DDBJ whole genome shotgun (WGS) entry which is preliminary data.</text>
</comment>
<protein>
    <submittedName>
        <fullName evidence="2">Uncharacterized protein</fullName>
    </submittedName>
</protein>
<dbReference type="Proteomes" id="UP001174691">
    <property type="component" value="Unassembled WGS sequence"/>
</dbReference>
<gene>
    <name evidence="2" type="ORF">NKR19_g102</name>
</gene>
<sequence length="210" mass="22331">MFSELFRKTARPKSPAAEEPAPPGLAPSPAPPATTAAPTQSYSAAAASPPRQFPAPPQAPPGGKTSLVQLRDELFDRLGAPPPGAATRLASEVRRLQKINDFPSFLREMGIAATPSRSTFTELLRSTLTTSHARDYSKAAISQPAALALRLAAGDRTLNRGLVQGQMDGWGSGLPDPEITRRRLLMRKVRFFPGEWPGQIGGSGGRGKGR</sequence>
<evidence type="ECO:0000313" key="2">
    <source>
        <dbReference type="EMBL" id="KAJ9165780.1"/>
    </source>
</evidence>
<keyword evidence="3" id="KW-1185">Reference proteome</keyword>
<reference evidence="2" key="1">
    <citation type="submission" date="2022-07" db="EMBL/GenBank/DDBJ databases">
        <title>Fungi with potential for degradation of polypropylene.</title>
        <authorList>
            <person name="Gostincar C."/>
        </authorList>
    </citation>
    <scope>NUCLEOTIDE SEQUENCE</scope>
    <source>
        <strain evidence="2">EXF-13287</strain>
    </source>
</reference>
<feature type="region of interest" description="Disordered" evidence="1">
    <location>
        <begin position="1"/>
        <end position="65"/>
    </location>
</feature>
<accession>A0AA38SFA5</accession>
<name>A0AA38SFA5_9PEZI</name>
<evidence type="ECO:0000256" key="1">
    <source>
        <dbReference type="SAM" id="MobiDB-lite"/>
    </source>
</evidence>
<proteinExistence type="predicted"/>
<dbReference type="EMBL" id="JANBVN010000001">
    <property type="protein sequence ID" value="KAJ9165780.1"/>
    <property type="molecule type" value="Genomic_DNA"/>
</dbReference>
<feature type="compositionally biased region" description="Pro residues" evidence="1">
    <location>
        <begin position="51"/>
        <end position="60"/>
    </location>
</feature>
<feature type="compositionally biased region" description="Low complexity" evidence="1">
    <location>
        <begin position="33"/>
        <end position="50"/>
    </location>
</feature>